<evidence type="ECO:0000256" key="2">
    <source>
        <dbReference type="ARBA" id="ARBA00022679"/>
    </source>
</evidence>
<dbReference type="GO" id="GO:0016740">
    <property type="term" value="F:transferase activity"/>
    <property type="evidence" value="ECO:0007669"/>
    <property type="project" value="UniProtKB-KW"/>
</dbReference>
<dbReference type="AlphaFoldDB" id="A0A317V9Q7"/>
<dbReference type="SUPFAM" id="SSF110857">
    <property type="entry name" value="Gamma-glutamyl cyclotransferase-like"/>
    <property type="match status" value="1"/>
</dbReference>
<protein>
    <recommendedName>
        <fullName evidence="3">Putative gamma-glutamylcyclotransferase</fullName>
    </recommendedName>
</protein>
<dbReference type="InterPro" id="IPR013024">
    <property type="entry name" value="GGCT-like"/>
</dbReference>
<name>A0A317V9Q7_9EURO</name>
<reference evidence="5 6" key="1">
    <citation type="submission" date="2016-12" db="EMBL/GenBank/DDBJ databases">
        <title>The genomes of Aspergillus section Nigri reveals drivers in fungal speciation.</title>
        <authorList>
            <consortium name="DOE Joint Genome Institute"/>
            <person name="Vesth T.C."/>
            <person name="Nybo J."/>
            <person name="Theobald S."/>
            <person name="Brandl J."/>
            <person name="Frisvad J.C."/>
            <person name="Nielsen K.F."/>
            <person name="Lyhne E.K."/>
            <person name="Kogle M.E."/>
            <person name="Kuo A."/>
            <person name="Riley R."/>
            <person name="Clum A."/>
            <person name="Nolan M."/>
            <person name="Lipzen A."/>
            <person name="Salamov A."/>
            <person name="Henrissat B."/>
            <person name="Wiebenga A."/>
            <person name="De Vries R.P."/>
            <person name="Grigoriev I.V."/>
            <person name="Mortensen U.H."/>
            <person name="Andersen M.R."/>
            <person name="Baker S.E."/>
        </authorList>
    </citation>
    <scope>NUCLEOTIDE SEQUENCE [LARGE SCALE GENOMIC DNA]</scope>
    <source>
        <strain evidence="5 6">CBS 117.55</strain>
    </source>
</reference>
<dbReference type="VEuPathDB" id="FungiDB:BO70DRAFT_343107"/>
<dbReference type="GeneID" id="37063640"/>
<feature type="domain" description="Gamma-glutamylcyclotransferase AIG2-like" evidence="4">
    <location>
        <begin position="162"/>
        <end position="260"/>
    </location>
</feature>
<keyword evidence="2" id="KW-0808">Transferase</keyword>
<comment type="similarity">
    <text evidence="1">Belongs to the gamma-glutamylcyclotransferase family.</text>
</comment>
<evidence type="ECO:0000256" key="1">
    <source>
        <dbReference type="ARBA" id="ARBA00008861"/>
    </source>
</evidence>
<evidence type="ECO:0000256" key="3">
    <source>
        <dbReference type="ARBA" id="ARBA00030602"/>
    </source>
</evidence>
<dbReference type="Proteomes" id="UP000247233">
    <property type="component" value="Unassembled WGS sequence"/>
</dbReference>
<dbReference type="RefSeq" id="XP_025396028.1">
    <property type="nucleotide sequence ID" value="XM_025541403.1"/>
</dbReference>
<dbReference type="Gene3D" id="3.10.490.10">
    <property type="entry name" value="Gamma-glutamyl cyclotransferase-like"/>
    <property type="match status" value="1"/>
</dbReference>
<dbReference type="EMBL" id="MSFL01000029">
    <property type="protein sequence ID" value="PWY70926.1"/>
    <property type="molecule type" value="Genomic_DNA"/>
</dbReference>
<dbReference type="OrthoDB" id="3262926at2759"/>
<organism evidence="5 6">
    <name type="scientific">Aspergillus heteromorphus CBS 117.55</name>
    <dbReference type="NCBI Taxonomy" id="1448321"/>
    <lineage>
        <taxon>Eukaryota</taxon>
        <taxon>Fungi</taxon>
        <taxon>Dikarya</taxon>
        <taxon>Ascomycota</taxon>
        <taxon>Pezizomycotina</taxon>
        <taxon>Eurotiomycetes</taxon>
        <taxon>Eurotiomycetidae</taxon>
        <taxon>Eurotiales</taxon>
        <taxon>Aspergillaceae</taxon>
        <taxon>Aspergillus</taxon>
        <taxon>Aspergillus subgen. Circumdati</taxon>
    </lineage>
</organism>
<dbReference type="InterPro" id="IPR045038">
    <property type="entry name" value="AIG2-like"/>
</dbReference>
<dbReference type="Pfam" id="PF06094">
    <property type="entry name" value="GGACT"/>
    <property type="match status" value="1"/>
</dbReference>
<evidence type="ECO:0000313" key="5">
    <source>
        <dbReference type="EMBL" id="PWY70926.1"/>
    </source>
</evidence>
<proteinExistence type="inferred from homology"/>
<keyword evidence="6" id="KW-1185">Reference proteome</keyword>
<dbReference type="PANTHER" id="PTHR31544:SF4">
    <property type="entry name" value="GAMMA-GLUTAMYLCYCLOTRANSFERASE-RELATED"/>
    <property type="match status" value="1"/>
</dbReference>
<sequence>MDLLVELESLAIAAESESNPETALLTPTAIPSPPIQHPITARDRNATYLVKLEGPLDSPTTVQRLSRSPTVPTLKEGIGETGPARFCSITGAMKFALQSSSSLSVTGFTPTFIRVNLSPKRLSGYSTAPSLGGDVDPTLPQNRAIDANEVFLPMQDEYPVWYFFYGTLAVPEILARTLGLDDMPVLTRARTKGGVIRSWGCKYTALVDGPASAVVDGWAFRVDSEEVEEALRAYETDYYEVVRCEICLVDGGEVVKGLVFRFVGDVD</sequence>
<dbReference type="PANTHER" id="PTHR31544">
    <property type="entry name" value="AIG2-LIKE PROTEIN D"/>
    <property type="match status" value="1"/>
</dbReference>
<comment type="caution">
    <text evidence="5">The sequence shown here is derived from an EMBL/GenBank/DDBJ whole genome shotgun (WGS) entry which is preliminary data.</text>
</comment>
<gene>
    <name evidence="5" type="ORF">BO70DRAFT_343107</name>
</gene>
<dbReference type="CDD" id="cd06661">
    <property type="entry name" value="GGCT_like"/>
    <property type="match status" value="1"/>
</dbReference>
<dbReference type="InterPro" id="IPR009288">
    <property type="entry name" value="AIG2-like_dom"/>
</dbReference>
<evidence type="ECO:0000259" key="4">
    <source>
        <dbReference type="Pfam" id="PF06094"/>
    </source>
</evidence>
<evidence type="ECO:0000313" key="6">
    <source>
        <dbReference type="Proteomes" id="UP000247233"/>
    </source>
</evidence>
<accession>A0A317V9Q7</accession>
<dbReference type="InterPro" id="IPR036568">
    <property type="entry name" value="GGCT-like_sf"/>
</dbReference>